<organism evidence="1 2">
    <name type="scientific">Nocardioides marmoriginsengisoli</name>
    <dbReference type="NCBI Taxonomy" id="661483"/>
    <lineage>
        <taxon>Bacteria</taxon>
        <taxon>Bacillati</taxon>
        <taxon>Actinomycetota</taxon>
        <taxon>Actinomycetes</taxon>
        <taxon>Propionibacteriales</taxon>
        <taxon>Nocardioidaceae</taxon>
        <taxon>Nocardioides</taxon>
    </lineage>
</organism>
<protein>
    <recommendedName>
        <fullName evidence="3">Peptidase M10 metallopeptidase domain-containing protein</fullName>
    </recommendedName>
</protein>
<dbReference type="EMBL" id="RJSE01000007">
    <property type="protein sequence ID" value="RNL62918.1"/>
    <property type="molecule type" value="Genomic_DNA"/>
</dbReference>
<name>A0A3N0CHK7_9ACTN</name>
<gene>
    <name evidence="1" type="ORF">EFK50_14415</name>
</gene>
<accession>A0A3N0CHK7</accession>
<dbReference type="SUPFAM" id="SSF55486">
    <property type="entry name" value="Metalloproteases ('zincins'), catalytic domain"/>
    <property type="match status" value="1"/>
</dbReference>
<dbReference type="GO" id="GO:0008237">
    <property type="term" value="F:metallopeptidase activity"/>
    <property type="evidence" value="ECO:0007669"/>
    <property type="project" value="InterPro"/>
</dbReference>
<evidence type="ECO:0000313" key="1">
    <source>
        <dbReference type="EMBL" id="RNL62918.1"/>
    </source>
</evidence>
<dbReference type="Gene3D" id="3.40.390.10">
    <property type="entry name" value="Collagenase (Catalytic Domain)"/>
    <property type="match status" value="1"/>
</dbReference>
<reference evidence="1 2" key="1">
    <citation type="submission" date="2018-11" db="EMBL/GenBank/DDBJ databases">
        <authorList>
            <person name="Li F."/>
        </authorList>
    </citation>
    <scope>NUCLEOTIDE SEQUENCE [LARGE SCALE GENOMIC DNA]</scope>
    <source>
        <strain evidence="1 2">Gsoil 097</strain>
    </source>
</reference>
<sequence length="135" mass="14757">MDVLMTSTNVTTDELGTCTTSVDVRVQQRDTGGSLGDTWCARSWANGRCDRFRVRVDTGTIAAYATNVNFEIRHTICHEIGHTVGLWHYGHGDPYTVSADSGGGNNCMRSGVWDSGASWTRVYGVHDIAAINSNW</sequence>
<dbReference type="Proteomes" id="UP000267128">
    <property type="component" value="Unassembled WGS sequence"/>
</dbReference>
<proteinExistence type="predicted"/>
<dbReference type="Pfam" id="PF13583">
    <property type="entry name" value="Reprolysin_4"/>
    <property type="match status" value="1"/>
</dbReference>
<keyword evidence="2" id="KW-1185">Reference proteome</keyword>
<dbReference type="OrthoDB" id="7594344at2"/>
<evidence type="ECO:0008006" key="3">
    <source>
        <dbReference type="Google" id="ProtNLM"/>
    </source>
</evidence>
<evidence type="ECO:0000313" key="2">
    <source>
        <dbReference type="Proteomes" id="UP000267128"/>
    </source>
</evidence>
<dbReference type="InterPro" id="IPR024079">
    <property type="entry name" value="MetalloPept_cat_dom_sf"/>
</dbReference>
<comment type="caution">
    <text evidence="1">The sequence shown here is derived from an EMBL/GenBank/DDBJ whole genome shotgun (WGS) entry which is preliminary data.</text>
</comment>
<dbReference type="AlphaFoldDB" id="A0A3N0CHK7"/>